<dbReference type="PANTHER" id="PTHR43252:SF7">
    <property type="entry name" value="TRANSCRIPTIONAL REGULATOR YQJI"/>
    <property type="match status" value="1"/>
</dbReference>
<dbReference type="InterPro" id="IPR005149">
    <property type="entry name" value="Tscrpt_reg_PadR_N"/>
</dbReference>
<name>A0A0N9VDU3_9GAMM</name>
<dbReference type="PANTHER" id="PTHR43252">
    <property type="entry name" value="TRANSCRIPTIONAL REGULATOR YQJI"/>
    <property type="match status" value="1"/>
</dbReference>
<dbReference type="InterPro" id="IPR036390">
    <property type="entry name" value="WH_DNA-bd_sf"/>
</dbReference>
<dbReference type="RefSeq" id="WP_054581398.1">
    <property type="nucleotide sequence ID" value="NZ_CP012808.1"/>
</dbReference>
<evidence type="ECO:0000313" key="2">
    <source>
        <dbReference type="EMBL" id="ALH95506.1"/>
    </source>
</evidence>
<dbReference type="AlphaFoldDB" id="A0A0N9VDU3"/>
<accession>A0A0N9VDU3</accession>
<dbReference type="EMBL" id="CP012808">
    <property type="protein sequence ID" value="ALH95506.1"/>
    <property type="molecule type" value="Genomic_DNA"/>
</dbReference>
<gene>
    <name evidence="2" type="ORF">AOY20_08190</name>
</gene>
<evidence type="ECO:0000313" key="3">
    <source>
        <dbReference type="Proteomes" id="UP000064939"/>
    </source>
</evidence>
<keyword evidence="3" id="KW-1185">Reference proteome</keyword>
<organism evidence="2 3">
    <name type="scientific">Acinetobacter equi</name>
    <dbReference type="NCBI Taxonomy" id="1324350"/>
    <lineage>
        <taxon>Bacteria</taxon>
        <taxon>Pseudomonadati</taxon>
        <taxon>Pseudomonadota</taxon>
        <taxon>Gammaproteobacteria</taxon>
        <taxon>Moraxellales</taxon>
        <taxon>Moraxellaceae</taxon>
        <taxon>Acinetobacter</taxon>
    </lineage>
</organism>
<evidence type="ECO:0000259" key="1">
    <source>
        <dbReference type="Pfam" id="PF03551"/>
    </source>
</evidence>
<dbReference type="Pfam" id="PF03551">
    <property type="entry name" value="PadR"/>
    <property type="match status" value="1"/>
</dbReference>
<dbReference type="Gene3D" id="1.10.10.10">
    <property type="entry name" value="Winged helix-like DNA-binding domain superfamily/Winged helix DNA-binding domain"/>
    <property type="match status" value="1"/>
</dbReference>
<feature type="domain" description="Transcription regulator PadR N-terminal" evidence="1">
    <location>
        <begin position="30"/>
        <end position="99"/>
    </location>
</feature>
<dbReference type="SUPFAM" id="SSF46785">
    <property type="entry name" value="Winged helix' DNA-binding domain"/>
    <property type="match status" value="1"/>
</dbReference>
<dbReference type="OrthoDB" id="9814826at2"/>
<protein>
    <submittedName>
        <fullName evidence="2">PadR family transcriptional regulator</fullName>
    </submittedName>
</protein>
<dbReference type="Proteomes" id="UP000064939">
    <property type="component" value="Chromosome"/>
</dbReference>
<dbReference type="InterPro" id="IPR036388">
    <property type="entry name" value="WH-like_DNA-bd_sf"/>
</dbReference>
<proteinExistence type="predicted"/>
<reference evidence="2 3" key="1">
    <citation type="journal article" date="2015" name="Int. J. Syst. Evol. Microbiol.">
        <title>Acinetobacter equi sp. nov. isolated from horse faeces.</title>
        <authorList>
            <person name="Poppel M.T."/>
            <person name="Skiebe E."/>
            <person name="Laue M."/>
            <person name="Bergmann H."/>
            <person name="Ebersberger I."/>
            <person name="Garn T."/>
            <person name="Fruth A."/>
            <person name="Baumgardt S."/>
            <person name="Busse H.J."/>
            <person name="Wilharm G."/>
        </authorList>
    </citation>
    <scope>NUCLEOTIDE SEQUENCE [LARGE SCALE GENOMIC DNA]</scope>
    <source>
        <strain evidence="2 3">114</strain>
    </source>
</reference>
<sequence length="176" mass="20349">MQNSEIIAEIEGTNKPRKRLFEAGEMKLLVLYFISQNPKYSYDIIKDVSALVGGNYKPSTGTICPTINYLEEQQYSEVHFVEDERKQYHITQKGIMHLQEQQQILDKVLNRFNTRNQIQNNVDYLAIKTAMENLKAALRQNIQNEQLSSESITEIAQKIDQAAVEIMQLAQQKVNK</sequence>
<dbReference type="KEGG" id="aei:AOY20_08190"/>
<dbReference type="STRING" id="1324350.AOY20_08190"/>